<reference evidence="2 3" key="1">
    <citation type="submission" date="2013-02" db="EMBL/GenBank/DDBJ databases">
        <title>The Genome Sequence of Acinetobacter bereziniae CIP 70.12.</title>
        <authorList>
            <consortium name="The Broad Institute Genome Sequencing Platform"/>
            <consortium name="The Broad Institute Genome Sequencing Center for Infectious Disease"/>
            <person name="Cerqueira G."/>
            <person name="Feldgarden M."/>
            <person name="Courvalin P."/>
            <person name="Perichon B."/>
            <person name="Grillot-Courvalin C."/>
            <person name="Clermont D."/>
            <person name="Rocha E."/>
            <person name="Yoon E.-J."/>
            <person name="Nemec A."/>
            <person name="Walker B."/>
            <person name="Young S.K."/>
            <person name="Zeng Q."/>
            <person name="Gargeya S."/>
            <person name="Fitzgerald M."/>
            <person name="Haas B."/>
            <person name="Abouelleil A."/>
            <person name="Alvarado L."/>
            <person name="Arachchi H.M."/>
            <person name="Berlin A.M."/>
            <person name="Chapman S.B."/>
            <person name="Dewar J."/>
            <person name="Goldberg J."/>
            <person name="Griggs A."/>
            <person name="Gujja S."/>
            <person name="Hansen M."/>
            <person name="Howarth C."/>
            <person name="Imamovic A."/>
            <person name="Larimer J."/>
            <person name="McCowan C."/>
            <person name="Murphy C."/>
            <person name="Neiman D."/>
            <person name="Pearson M."/>
            <person name="Priest M."/>
            <person name="Roberts A."/>
            <person name="Saif S."/>
            <person name="Shea T."/>
            <person name="Sisk P."/>
            <person name="Sykes S."/>
            <person name="Wortman J."/>
            <person name="Nusbaum C."/>
            <person name="Birren B."/>
        </authorList>
    </citation>
    <scope>NUCLEOTIDE SEQUENCE [LARGE SCALE GENOMIC DNA]</scope>
    <source>
        <strain evidence="2 3">CIP 70.12</strain>
    </source>
</reference>
<accession>N9F068</accession>
<proteinExistence type="predicted"/>
<organism evidence="2 3">
    <name type="scientific">Acinetobacter bereziniae LMG 1003 = CIP 70.12</name>
    <dbReference type="NCBI Taxonomy" id="981324"/>
    <lineage>
        <taxon>Bacteria</taxon>
        <taxon>Pseudomonadati</taxon>
        <taxon>Pseudomonadota</taxon>
        <taxon>Gammaproteobacteria</taxon>
        <taxon>Moraxellales</taxon>
        <taxon>Moraxellaceae</taxon>
        <taxon>Acinetobacter</taxon>
    </lineage>
</organism>
<evidence type="ECO:0000313" key="2">
    <source>
        <dbReference type="EMBL" id="ENV98278.1"/>
    </source>
</evidence>
<sequence length="31" mass="3416">MVRPAGTSESLGFSYYSSLLSIFSFLINQLS</sequence>
<keyword evidence="1" id="KW-1133">Transmembrane helix</keyword>
<evidence type="ECO:0000256" key="1">
    <source>
        <dbReference type="SAM" id="Phobius"/>
    </source>
</evidence>
<gene>
    <name evidence="2" type="ORF">F938_01132</name>
</gene>
<dbReference type="Proteomes" id="UP000013251">
    <property type="component" value="Unassembled WGS sequence"/>
</dbReference>
<protein>
    <submittedName>
        <fullName evidence="2">Uncharacterized protein</fullName>
    </submittedName>
</protein>
<feature type="transmembrane region" description="Helical" evidence="1">
    <location>
        <begin position="12"/>
        <end position="30"/>
    </location>
</feature>
<dbReference type="HOGENOM" id="CLU_3394599_0_0_6"/>
<name>N9F068_ACIBZ</name>
<dbReference type="AlphaFoldDB" id="N9F068"/>
<evidence type="ECO:0000313" key="3">
    <source>
        <dbReference type="Proteomes" id="UP000013251"/>
    </source>
</evidence>
<keyword evidence="1" id="KW-0812">Transmembrane</keyword>
<keyword evidence="1" id="KW-0472">Membrane</keyword>
<dbReference type="EMBL" id="APQG01000016">
    <property type="protein sequence ID" value="ENV98278.1"/>
    <property type="molecule type" value="Genomic_DNA"/>
</dbReference>
<comment type="caution">
    <text evidence="2">The sequence shown here is derived from an EMBL/GenBank/DDBJ whole genome shotgun (WGS) entry which is preliminary data.</text>
</comment>
<keyword evidence="3" id="KW-1185">Reference proteome</keyword>